<dbReference type="RefSeq" id="WP_037234598.1">
    <property type="nucleotide sequence ID" value="NZ_CAUUGO010000050.1"/>
</dbReference>
<dbReference type="KEGG" id="raj:RA11412_2516"/>
<dbReference type="GO" id="GO:0005829">
    <property type="term" value="C:cytosol"/>
    <property type="evidence" value="ECO:0007669"/>
    <property type="project" value="TreeGrafter"/>
</dbReference>
<keyword evidence="8" id="KW-1185">Reference proteome</keyword>
<dbReference type="UniPathway" id="UPA00042">
    <property type="reaction ID" value="UER00497"/>
</dbReference>
<dbReference type="AlphaFoldDB" id="A0A2Z5R237"/>
<gene>
    <name evidence="7" type="ORF">RA11412_2516</name>
</gene>
<dbReference type="PANTHER" id="PTHR30511:SF0">
    <property type="entry name" value="ALANINE RACEMASE, CATABOLIC-RELATED"/>
    <property type="match status" value="1"/>
</dbReference>
<protein>
    <recommendedName>
        <fullName evidence="4">Alanine racemase</fullName>
        <ecNumber evidence="4">5.1.1.1</ecNumber>
    </recommendedName>
</protein>
<evidence type="ECO:0000256" key="5">
    <source>
        <dbReference type="PIRSR" id="PIRSR600821-50"/>
    </source>
</evidence>
<evidence type="ECO:0000256" key="3">
    <source>
        <dbReference type="ARBA" id="ARBA00023235"/>
    </source>
</evidence>
<dbReference type="SMART" id="SM01005">
    <property type="entry name" value="Ala_racemase_C"/>
    <property type="match status" value="1"/>
</dbReference>
<evidence type="ECO:0000256" key="2">
    <source>
        <dbReference type="ARBA" id="ARBA00022898"/>
    </source>
</evidence>
<sequence>MNTPESAIPGTPIANVQLQPGEAERAAIIDLSAVEHNVRTLKHRIGERQLIAVVKADAYGHGAYPVARSVLEAGADMLAVVHVSEALELRSEGIEAPIIAWLHTPRTDFEEAIEADVRLGVSGWDLEAIAIAAAKLRMRAIVHLKADTGLGRNGSTDTEWPALISRAAELEAAGLIRVEGIFTHFAVADEPERAETAQQTEKFNKFVAAARAAGLTPDLIHLANSPATLTGASEEYNTPEAVLGNAVRCGLAIYGLSPLAGVSAQQLGLRPVMTLTGYVSAVKEVPAGQGVSYGLRYTTDKPTTLALIPLGYADGVPRIAANAPVRIYPRDAEAKTYRVVGRIAMDQLVVDLGEPGLSNPELGYLGARAVLFGASPNPPVEEWAEASETINYEVVTRISPRVIRIYSGGTWIEREIDVLHSLDEALKDIDTSVPEGAQ</sequence>
<proteinExistence type="inferred from homology"/>
<keyword evidence="3 4" id="KW-0413">Isomerase</keyword>
<comment type="pathway">
    <text evidence="4">Amino-acid biosynthesis; D-alanine biosynthesis; D-alanine from L-alanine: step 1/1.</text>
</comment>
<feature type="modified residue" description="N6-(pyridoxal phosphate)lysine" evidence="4 5">
    <location>
        <position position="55"/>
    </location>
</feature>
<dbReference type="GO" id="GO:0008784">
    <property type="term" value="F:alanine racemase activity"/>
    <property type="evidence" value="ECO:0007669"/>
    <property type="project" value="UniProtKB-UniRule"/>
</dbReference>
<dbReference type="InterPro" id="IPR029066">
    <property type="entry name" value="PLP-binding_barrel"/>
</dbReference>
<dbReference type="PRINTS" id="PR00992">
    <property type="entry name" value="ALARACEMASE"/>
</dbReference>
<dbReference type="Pfam" id="PF00842">
    <property type="entry name" value="Ala_racemase_C"/>
    <property type="match status" value="1"/>
</dbReference>
<dbReference type="NCBIfam" id="TIGR00492">
    <property type="entry name" value="alr"/>
    <property type="match status" value="1"/>
</dbReference>
<dbReference type="EC" id="5.1.1.1" evidence="4"/>
<evidence type="ECO:0000256" key="6">
    <source>
        <dbReference type="PIRSR" id="PIRSR600821-52"/>
    </source>
</evidence>
<dbReference type="GO" id="GO:0009252">
    <property type="term" value="P:peptidoglycan biosynthetic process"/>
    <property type="evidence" value="ECO:0007669"/>
    <property type="project" value="TreeGrafter"/>
</dbReference>
<feature type="binding site" evidence="4 6">
    <location>
        <position position="345"/>
    </location>
    <ligand>
        <name>substrate</name>
    </ligand>
</feature>
<dbReference type="InterPro" id="IPR000821">
    <property type="entry name" value="Ala_racemase"/>
</dbReference>
<dbReference type="GO" id="GO:0030632">
    <property type="term" value="P:D-alanine biosynthetic process"/>
    <property type="evidence" value="ECO:0007669"/>
    <property type="project" value="UniProtKB-UniRule"/>
</dbReference>
<dbReference type="Gene3D" id="2.40.37.10">
    <property type="entry name" value="Lyase, Ornithine Decarboxylase, Chain A, domain 1"/>
    <property type="match status" value="1"/>
</dbReference>
<dbReference type="Proteomes" id="UP000250241">
    <property type="component" value="Chromosome"/>
</dbReference>
<dbReference type="SUPFAM" id="SSF51419">
    <property type="entry name" value="PLP-binding barrel"/>
    <property type="match status" value="1"/>
</dbReference>
<dbReference type="PANTHER" id="PTHR30511">
    <property type="entry name" value="ALANINE RACEMASE"/>
    <property type="match status" value="1"/>
</dbReference>
<dbReference type="Pfam" id="PF01168">
    <property type="entry name" value="Ala_racemase_N"/>
    <property type="match status" value="1"/>
</dbReference>
<comment type="function">
    <text evidence="4">Catalyzes the interconversion of L-alanine and D-alanine. May also act on other amino acids.</text>
</comment>
<evidence type="ECO:0000313" key="7">
    <source>
        <dbReference type="EMBL" id="BAV88815.1"/>
    </source>
</evidence>
<dbReference type="InterPro" id="IPR001608">
    <property type="entry name" value="Ala_racemase_N"/>
</dbReference>
<dbReference type="InterPro" id="IPR020622">
    <property type="entry name" value="Ala_racemase_pyridoxalP-BS"/>
</dbReference>
<feature type="binding site" evidence="4 6">
    <location>
        <position position="152"/>
    </location>
    <ligand>
        <name>substrate</name>
    </ligand>
</feature>
<evidence type="ECO:0000256" key="1">
    <source>
        <dbReference type="ARBA" id="ARBA00001933"/>
    </source>
</evidence>
<dbReference type="FunFam" id="3.20.20.10:FF:000002">
    <property type="entry name" value="Alanine racemase"/>
    <property type="match status" value="1"/>
</dbReference>
<name>A0A2Z5R237_9MICC</name>
<dbReference type="EMBL" id="AP017895">
    <property type="protein sequence ID" value="BAV88815.1"/>
    <property type="molecule type" value="Genomic_DNA"/>
</dbReference>
<comment type="catalytic activity">
    <reaction evidence="4">
        <text>L-alanine = D-alanine</text>
        <dbReference type="Rhea" id="RHEA:20249"/>
        <dbReference type="ChEBI" id="CHEBI:57416"/>
        <dbReference type="ChEBI" id="CHEBI:57972"/>
        <dbReference type="EC" id="5.1.1.1"/>
    </reaction>
</comment>
<dbReference type="CDD" id="cd00430">
    <property type="entry name" value="PLPDE_III_AR"/>
    <property type="match status" value="1"/>
</dbReference>
<comment type="similarity">
    <text evidence="4">Belongs to the alanine racemase family.</text>
</comment>
<accession>A0A2Z5R237</accession>
<dbReference type="InterPro" id="IPR009006">
    <property type="entry name" value="Ala_racemase/Decarboxylase_C"/>
</dbReference>
<evidence type="ECO:0000256" key="4">
    <source>
        <dbReference type="HAMAP-Rule" id="MF_01201"/>
    </source>
</evidence>
<feature type="active site" description="Proton acceptor; specific for D-alanine" evidence="4">
    <location>
        <position position="55"/>
    </location>
</feature>
<dbReference type="PROSITE" id="PS00395">
    <property type="entry name" value="ALANINE_RACEMASE"/>
    <property type="match status" value="1"/>
</dbReference>
<reference evidence="7 8" key="1">
    <citation type="submission" date="2016-10" db="EMBL/GenBank/DDBJ databases">
        <title>Genome sequence of Rothia aeria strain JCM11412.</title>
        <authorList>
            <person name="Nambu T."/>
        </authorList>
    </citation>
    <scope>NUCLEOTIDE SEQUENCE [LARGE SCALE GENOMIC DNA]</scope>
    <source>
        <strain evidence="7 8">JCM 11412</strain>
    </source>
</reference>
<keyword evidence="2 4" id="KW-0663">Pyridoxal phosphate</keyword>
<dbReference type="HAMAP" id="MF_01201">
    <property type="entry name" value="Ala_racemase"/>
    <property type="match status" value="1"/>
</dbReference>
<dbReference type="GO" id="GO:0030170">
    <property type="term" value="F:pyridoxal phosphate binding"/>
    <property type="evidence" value="ECO:0007669"/>
    <property type="project" value="UniProtKB-UniRule"/>
</dbReference>
<dbReference type="Gene3D" id="3.20.20.10">
    <property type="entry name" value="Alanine racemase"/>
    <property type="match status" value="1"/>
</dbReference>
<dbReference type="GeneID" id="93862469"/>
<dbReference type="SUPFAM" id="SSF50621">
    <property type="entry name" value="Alanine racemase C-terminal domain-like"/>
    <property type="match status" value="1"/>
</dbReference>
<evidence type="ECO:0000313" key="8">
    <source>
        <dbReference type="Proteomes" id="UP000250241"/>
    </source>
</evidence>
<organism evidence="7 8">
    <name type="scientific">Rothia aeria</name>
    <dbReference type="NCBI Taxonomy" id="172042"/>
    <lineage>
        <taxon>Bacteria</taxon>
        <taxon>Bacillati</taxon>
        <taxon>Actinomycetota</taxon>
        <taxon>Actinomycetes</taxon>
        <taxon>Micrococcales</taxon>
        <taxon>Micrococcaceae</taxon>
        <taxon>Rothia</taxon>
    </lineage>
</organism>
<comment type="cofactor">
    <cofactor evidence="1 4 5">
        <name>pyridoxal 5'-phosphate</name>
        <dbReference type="ChEBI" id="CHEBI:597326"/>
    </cofactor>
</comment>
<dbReference type="InterPro" id="IPR011079">
    <property type="entry name" value="Ala_racemase_C"/>
</dbReference>
<feature type="active site" description="Proton acceptor; specific for L-alanine" evidence="4">
    <location>
        <position position="293"/>
    </location>
</feature>